<gene>
    <name evidence="1" type="ORF">LCGC14_3006250</name>
</gene>
<dbReference type="EMBL" id="LAZR01062087">
    <property type="protein sequence ID" value="KKK62245.1"/>
    <property type="molecule type" value="Genomic_DNA"/>
</dbReference>
<organism evidence="1">
    <name type="scientific">marine sediment metagenome</name>
    <dbReference type="NCBI Taxonomy" id="412755"/>
    <lineage>
        <taxon>unclassified sequences</taxon>
        <taxon>metagenomes</taxon>
        <taxon>ecological metagenomes</taxon>
    </lineage>
</organism>
<protein>
    <submittedName>
        <fullName evidence="1">Uncharacterized protein</fullName>
    </submittedName>
</protein>
<comment type="caution">
    <text evidence="1">The sequence shown here is derived from an EMBL/GenBank/DDBJ whole genome shotgun (WGS) entry which is preliminary data.</text>
</comment>
<name>A0A0F8XM90_9ZZZZ</name>
<dbReference type="AlphaFoldDB" id="A0A0F8XM90"/>
<proteinExistence type="predicted"/>
<sequence>MKLTIPGTIGPAVDFFFSQKLGPPAERLAILLGLDIRPYILGNLKGRPTKIVPDRAVTERSRVTINMAEDGNAPPFPSASFDVTTGGEFWRRLRAAQPDYIGSVIEIRRGDFQAGAPVPNTFAAMTFVFKGRLEAIDLQQNGSVSLVAKDSLALRDRTQPAQISDDNLLDGAIVASDTSIDVDDKSQMTDPDTLDSKD</sequence>
<accession>A0A0F8XM90</accession>
<evidence type="ECO:0000313" key="1">
    <source>
        <dbReference type="EMBL" id="KKK62245.1"/>
    </source>
</evidence>
<reference evidence="1" key="1">
    <citation type="journal article" date="2015" name="Nature">
        <title>Complex archaea that bridge the gap between prokaryotes and eukaryotes.</title>
        <authorList>
            <person name="Spang A."/>
            <person name="Saw J.H."/>
            <person name="Jorgensen S.L."/>
            <person name="Zaremba-Niedzwiedzka K."/>
            <person name="Martijn J."/>
            <person name="Lind A.E."/>
            <person name="van Eijk R."/>
            <person name="Schleper C."/>
            <person name="Guy L."/>
            <person name="Ettema T.J."/>
        </authorList>
    </citation>
    <scope>NUCLEOTIDE SEQUENCE</scope>
</reference>
<feature type="non-terminal residue" evidence="1">
    <location>
        <position position="198"/>
    </location>
</feature>